<gene>
    <name evidence="1" type="ORF">LCDVSa102L</name>
</gene>
<dbReference type="KEGG" id="vg:30902678"/>
<proteinExistence type="predicted"/>
<evidence type="ECO:0000313" key="2">
    <source>
        <dbReference type="Proteomes" id="UP000149121"/>
    </source>
</evidence>
<dbReference type="Proteomes" id="UP000149121">
    <property type="component" value="Segment"/>
</dbReference>
<evidence type="ECO:0000313" key="1">
    <source>
        <dbReference type="EMBL" id="AOC55186.1"/>
    </source>
</evidence>
<organism evidence="1 2">
    <name type="scientific">Lymphocystis disease virus 3</name>
    <dbReference type="NCBI Taxonomy" id="2560566"/>
    <lineage>
        <taxon>Viruses</taxon>
        <taxon>Varidnaviria</taxon>
        <taxon>Bamfordvirae</taxon>
        <taxon>Nucleocytoviricota</taxon>
        <taxon>Megaviricetes</taxon>
        <taxon>Pimascovirales</taxon>
        <taxon>Pimascovirales incertae sedis</taxon>
        <taxon>Iridoviridae</taxon>
        <taxon>Alphairidovirinae</taxon>
        <taxon>Lymphocystivirus</taxon>
        <taxon>Lymphocystivirus sparus1</taxon>
    </lineage>
</organism>
<name>A0A1B2RW28_9VIRU</name>
<reference evidence="1 2" key="1">
    <citation type="journal article" date="2016" name="J. Virol.">
        <title>Concurrence of Iridovirus, Polyomavirus, and a Unique Member of a New Group of Fish Papillomaviruses in Lymphocystis Disease-Affected Gilthead Sea Bream.</title>
        <authorList>
            <person name="Lopez-Bueno A."/>
            <person name="Mavian C."/>
            <person name="Labella A.M."/>
            <person name="Castro D."/>
            <person name="Borrego J.J."/>
            <person name="Alcami A."/>
            <person name="Alejo A."/>
        </authorList>
    </citation>
    <scope>NUCLEOTIDE SEQUENCE [LARGE SCALE GENOMIC DNA]</scope>
    <source>
        <strain evidence="1">SA9</strain>
    </source>
</reference>
<dbReference type="EMBL" id="KX643370">
    <property type="protein sequence ID" value="AOC55186.1"/>
    <property type="molecule type" value="Genomic_DNA"/>
</dbReference>
<sequence>MYHVDVLNRLLVKNFCVLIGKELTDQDVTFYTSQMKPLIQDILNVAENTLYKFHPHNSNCDVLPSNNYKLNFVSTYVNLIALHKTLLKERPEILRTSERTFKMFIQRLTLFYNMILLYTV</sequence>
<protein>
    <submittedName>
        <fullName evidence="1">Uncharacterized protein</fullName>
    </submittedName>
</protein>
<dbReference type="OrthoDB" id="33051at10239"/>
<keyword evidence="2" id="KW-1185">Reference proteome</keyword>
<accession>A0A1B2RW28</accession>